<dbReference type="EMBL" id="AHCD03000035">
    <property type="protein sequence ID" value="KAF7786076.1"/>
    <property type="molecule type" value="Genomic_DNA"/>
</dbReference>
<comment type="caution">
    <text evidence="3">The sequence shown here is derived from an EMBL/GenBank/DDBJ whole genome shotgun (WGS) entry which is preliminary data.</text>
</comment>
<evidence type="ECO:0000313" key="1">
    <source>
        <dbReference type="EMBL" id="KAF7786076.1"/>
    </source>
</evidence>
<dbReference type="Proteomes" id="UP000016480">
    <property type="component" value="Unassembled WGS sequence"/>
</dbReference>
<evidence type="ECO:0000313" key="4">
    <source>
        <dbReference type="Proteomes" id="UP000016480"/>
    </source>
</evidence>
<evidence type="ECO:0000313" key="2">
    <source>
        <dbReference type="EMBL" id="KAF7786077.1"/>
    </source>
</evidence>
<proteinExistence type="predicted"/>
<accession>A0A8T0CEB2</accession>
<reference evidence="3" key="2">
    <citation type="submission" date="2015-06" db="EMBL/GenBank/DDBJ databases">
        <title>Genome sequence of Pseudoalteromonas rubra.</title>
        <authorList>
            <person name="Xie B.-B."/>
            <person name="Rong J.-C."/>
            <person name="Qin Q.-L."/>
            <person name="Zhang Y.-Z."/>
        </authorList>
    </citation>
    <scope>NUCLEOTIDE SEQUENCE</scope>
    <source>
        <strain evidence="3">DSM 6842</strain>
    </source>
</reference>
<sequence length="279" mass="30431">MDVCVIPVLFNPQLGGWKDEIHMIIFRLALTNNAYKKEISKMKKSVLVMAIASTILMVSTANAKVGIGGGGLTGPKPSINSFNVSMNQRSHPVYAFTTTPPRTPGNSISASWSVSGTNSCNFEYPNSSMSVSTNSFAVFSLANEYDLVKLKCANNNGTVSRSISLGTVPGLPELKVEEVSSMSKKVVPISGNHYGPYHAHEYTIIFKSRNAISCDYKPIGSGKFITENPRVISTDDTTRTWSLKFRYGLNESPTFDIVCDGYHPVYGNIVSSNALRYSE</sequence>
<dbReference type="AlphaFoldDB" id="A0A8T0CEB2"/>
<evidence type="ECO:0000313" key="3">
    <source>
        <dbReference type="EMBL" id="KAF7789066.1"/>
    </source>
</evidence>
<reference evidence="3 4" key="1">
    <citation type="journal article" date="2012" name="J. Bacteriol.">
        <title>Genome sequence of the cycloprodigiosin-producing bacterial strain Pseudoalteromonas rubra ATCC 29570(T).</title>
        <authorList>
            <person name="Xie B.B."/>
            <person name="Shu Y.L."/>
            <person name="Qin Q.L."/>
            <person name="Rong J.C."/>
            <person name="Zhang X.Y."/>
            <person name="Chen X.L."/>
            <person name="Zhou B.C."/>
            <person name="Zhang Y.Z."/>
        </authorList>
    </citation>
    <scope>NUCLEOTIDE SEQUENCE [LARGE SCALE GENOMIC DNA]</scope>
    <source>
        <strain evidence="3 4">DSM 6842</strain>
    </source>
</reference>
<organism evidence="3 4">
    <name type="scientific">Pseudoalteromonas rubra</name>
    <dbReference type="NCBI Taxonomy" id="43658"/>
    <lineage>
        <taxon>Bacteria</taxon>
        <taxon>Pseudomonadati</taxon>
        <taxon>Pseudomonadota</taxon>
        <taxon>Gammaproteobacteria</taxon>
        <taxon>Alteromonadales</taxon>
        <taxon>Pseudoalteromonadaceae</taxon>
        <taxon>Pseudoalteromonas</taxon>
    </lineage>
</organism>
<gene>
    <name evidence="1" type="ORF">PRUB_a0528</name>
    <name evidence="2" type="ORF">PRUB_a0529</name>
    <name evidence="3" type="ORF">PRUB_a5399</name>
</gene>
<dbReference type="EMBL" id="AHCD03000035">
    <property type="protein sequence ID" value="KAF7786077.1"/>
    <property type="molecule type" value="Genomic_DNA"/>
</dbReference>
<protein>
    <submittedName>
        <fullName evidence="3">Uncharacterized protein</fullName>
    </submittedName>
</protein>
<name>A0A8T0CEB2_9GAMM</name>
<dbReference type="EMBL" id="AHCD03000013">
    <property type="protein sequence ID" value="KAF7789066.1"/>
    <property type="molecule type" value="Genomic_DNA"/>
</dbReference>